<dbReference type="OrthoDB" id="3293636at2"/>
<protein>
    <submittedName>
        <fullName evidence="3">Uncharacterized protein</fullName>
    </submittedName>
</protein>
<sequence>MQNVPMIRSWRYLAGWLAVTVTAVGVSWFGVRLGVAPALTDEPPVAIDADRRYTEIRFGVDETVPPPSPPTVSPSARPSAGPSAGSSKATPSRTTATPSRPAVTSPAATVPASVTPSPSPSAVDRRPRYRVTADGGSIVVAYSATRVDIVDADPQPGYTASGARRGDTVVVARLSGPGHTSVITAYWSGGPAAQVIEEYGS</sequence>
<keyword evidence="2" id="KW-1133">Transmembrane helix</keyword>
<evidence type="ECO:0000256" key="2">
    <source>
        <dbReference type="SAM" id="Phobius"/>
    </source>
</evidence>
<feature type="region of interest" description="Disordered" evidence="1">
    <location>
        <begin position="58"/>
        <end position="128"/>
    </location>
</feature>
<dbReference type="STRING" id="1869.MB27_12685"/>
<keyword evidence="2" id="KW-0472">Membrane</keyword>
<evidence type="ECO:0000313" key="3">
    <source>
        <dbReference type="EMBL" id="KHD77263.1"/>
    </source>
</evidence>
<evidence type="ECO:0000256" key="1">
    <source>
        <dbReference type="SAM" id="MobiDB-lite"/>
    </source>
</evidence>
<organism evidence="3 4">
    <name type="scientific">Actinoplanes utahensis</name>
    <dbReference type="NCBI Taxonomy" id="1869"/>
    <lineage>
        <taxon>Bacteria</taxon>
        <taxon>Bacillati</taxon>
        <taxon>Actinomycetota</taxon>
        <taxon>Actinomycetes</taxon>
        <taxon>Micromonosporales</taxon>
        <taxon>Micromonosporaceae</taxon>
        <taxon>Actinoplanes</taxon>
    </lineage>
</organism>
<proteinExistence type="predicted"/>
<evidence type="ECO:0000313" key="4">
    <source>
        <dbReference type="Proteomes" id="UP000054537"/>
    </source>
</evidence>
<feature type="compositionally biased region" description="Low complexity" evidence="1">
    <location>
        <begin position="73"/>
        <end position="122"/>
    </location>
</feature>
<dbReference type="EMBL" id="JRTT01000012">
    <property type="protein sequence ID" value="KHD77263.1"/>
    <property type="molecule type" value="Genomic_DNA"/>
</dbReference>
<keyword evidence="2" id="KW-0812">Transmembrane</keyword>
<feature type="transmembrane region" description="Helical" evidence="2">
    <location>
        <begin position="12"/>
        <end position="31"/>
    </location>
</feature>
<dbReference type="AlphaFoldDB" id="A0A0A6UQF2"/>
<reference evidence="3 4" key="1">
    <citation type="submission" date="2014-10" db="EMBL/GenBank/DDBJ databases">
        <title>Draft genome sequence of Actinoplanes utahensis NRRL 12052.</title>
        <authorList>
            <person name="Velasco-Bucheli B."/>
            <person name="del Cerro C."/>
            <person name="Hormigo D."/>
            <person name="Garcia J.L."/>
            <person name="Acebal C."/>
            <person name="Arroyo M."/>
            <person name="de la Mata I."/>
        </authorList>
    </citation>
    <scope>NUCLEOTIDE SEQUENCE [LARGE SCALE GENOMIC DNA]</scope>
    <source>
        <strain evidence="3 4">NRRL 12052</strain>
    </source>
</reference>
<accession>A0A0A6UQF2</accession>
<gene>
    <name evidence="3" type="ORF">MB27_12685</name>
</gene>
<dbReference type="Proteomes" id="UP000054537">
    <property type="component" value="Unassembled WGS sequence"/>
</dbReference>
<keyword evidence="4" id="KW-1185">Reference proteome</keyword>
<name>A0A0A6UQF2_ACTUT</name>
<dbReference type="RefSeq" id="WP_152628654.1">
    <property type="nucleotide sequence ID" value="NZ_BAABKU010000016.1"/>
</dbReference>
<comment type="caution">
    <text evidence="3">The sequence shown here is derived from an EMBL/GenBank/DDBJ whole genome shotgun (WGS) entry which is preliminary data.</text>
</comment>